<protein>
    <submittedName>
        <fullName evidence="1">Uncharacterized protein</fullName>
    </submittedName>
</protein>
<feature type="non-terminal residue" evidence="1">
    <location>
        <position position="26"/>
    </location>
</feature>
<name>A0A8S3G8A9_9BILA</name>
<sequence>MIELKQGHIADFVERTKGAPSTNTLS</sequence>
<gene>
    <name evidence="1" type="ORF">SMN809_LOCUS64262</name>
</gene>
<organism evidence="1 2">
    <name type="scientific">Rotaria magnacalcarata</name>
    <dbReference type="NCBI Taxonomy" id="392030"/>
    <lineage>
        <taxon>Eukaryota</taxon>
        <taxon>Metazoa</taxon>
        <taxon>Spiralia</taxon>
        <taxon>Gnathifera</taxon>
        <taxon>Rotifera</taxon>
        <taxon>Eurotatoria</taxon>
        <taxon>Bdelloidea</taxon>
        <taxon>Philodinida</taxon>
        <taxon>Philodinidae</taxon>
        <taxon>Rotaria</taxon>
    </lineage>
</organism>
<accession>A0A8S3G8A9</accession>
<proteinExistence type="predicted"/>
<dbReference type="EMBL" id="CAJOBI010288368">
    <property type="protein sequence ID" value="CAF5156629.1"/>
    <property type="molecule type" value="Genomic_DNA"/>
</dbReference>
<reference evidence="1" key="1">
    <citation type="submission" date="2021-02" db="EMBL/GenBank/DDBJ databases">
        <authorList>
            <person name="Nowell W R."/>
        </authorList>
    </citation>
    <scope>NUCLEOTIDE SEQUENCE</scope>
</reference>
<dbReference type="AlphaFoldDB" id="A0A8S3G8A9"/>
<dbReference type="Proteomes" id="UP000676336">
    <property type="component" value="Unassembled WGS sequence"/>
</dbReference>
<evidence type="ECO:0000313" key="2">
    <source>
        <dbReference type="Proteomes" id="UP000676336"/>
    </source>
</evidence>
<evidence type="ECO:0000313" key="1">
    <source>
        <dbReference type="EMBL" id="CAF5156629.1"/>
    </source>
</evidence>
<comment type="caution">
    <text evidence="1">The sequence shown here is derived from an EMBL/GenBank/DDBJ whole genome shotgun (WGS) entry which is preliminary data.</text>
</comment>